<feature type="transmembrane region" description="Helical" evidence="1">
    <location>
        <begin position="82"/>
        <end position="102"/>
    </location>
</feature>
<organism evidence="2 3">
    <name type="scientific">Vibrio splendidus</name>
    <dbReference type="NCBI Taxonomy" id="29497"/>
    <lineage>
        <taxon>Bacteria</taxon>
        <taxon>Pseudomonadati</taxon>
        <taxon>Pseudomonadota</taxon>
        <taxon>Gammaproteobacteria</taxon>
        <taxon>Vibrionales</taxon>
        <taxon>Vibrionaceae</taxon>
        <taxon>Vibrio</taxon>
    </lineage>
</organism>
<name>A0A0P6ZI73_VIBSP</name>
<dbReference type="RefSeq" id="WP_017084500.1">
    <property type="nucleotide sequence ID" value="NZ_CAWMQV010000081.1"/>
</dbReference>
<reference evidence="2" key="1">
    <citation type="submission" date="2022-01" db="EMBL/GenBank/DDBJ databases">
        <title>Vibrio aestuarianus Clade A and Clade B isolates are associated with Pacific oyster (Crassostrea gigas) disease outbreaks across Ireland.</title>
        <authorList>
            <person name="Coyle N."/>
            <person name="O'Toole C."/>
            <person name="Thomas J.C.L."/>
            <person name="Ryder D."/>
            <person name="Cheslett D."/>
            <person name="Feist S."/>
            <person name="Bean T."/>
            <person name="Joseph A."/>
            <person name="Waina A."/>
            <person name="Feil E."/>
            <person name="Verner-Jeffreys D.W."/>
        </authorList>
    </citation>
    <scope>NUCLEOTIDE SEQUENCE</scope>
    <source>
        <strain evidence="2">S/17/14 A</strain>
    </source>
</reference>
<sequence length="185" mass="20807">MRPLLTLLSAIILFTYPIAVYFGLNKFGLQTVGIVLAAIFAVRIFTGGQAKIKELKHLAWISGSAGIVLLALGLAFKQHGWLTYYPVIVNVCMLAVFASSLWQPQTIIERLARLQEPELPQSGVDYTRKVTKVWCLFFVINGSIALYTCFQSLEIWTLYNGLLSYLFAGLLFAGEWVVRQRIRQS</sequence>
<evidence type="ECO:0000313" key="3">
    <source>
        <dbReference type="Proteomes" id="UP001159663"/>
    </source>
</evidence>
<accession>A0A0P6ZI73</accession>
<gene>
    <name evidence="2" type="ORF">L8R85_00670</name>
</gene>
<evidence type="ECO:0000256" key="1">
    <source>
        <dbReference type="SAM" id="Phobius"/>
    </source>
</evidence>
<protein>
    <submittedName>
        <fullName evidence="2">Septation protein IspZ</fullName>
    </submittedName>
</protein>
<evidence type="ECO:0000313" key="2">
    <source>
        <dbReference type="EMBL" id="MDH5919525.1"/>
    </source>
</evidence>
<comment type="caution">
    <text evidence="2">The sequence shown here is derived from an EMBL/GenBank/DDBJ whole genome shotgun (WGS) entry which is preliminary data.</text>
</comment>
<dbReference type="InterPro" id="IPR006008">
    <property type="entry name" value="YciB"/>
</dbReference>
<feature type="transmembrane region" description="Helical" evidence="1">
    <location>
        <begin position="58"/>
        <end position="76"/>
    </location>
</feature>
<dbReference type="EMBL" id="JAKMYX010000001">
    <property type="protein sequence ID" value="MDH5919525.1"/>
    <property type="molecule type" value="Genomic_DNA"/>
</dbReference>
<dbReference type="Proteomes" id="UP001159663">
    <property type="component" value="Unassembled WGS sequence"/>
</dbReference>
<dbReference type="Pfam" id="PF04279">
    <property type="entry name" value="IspA"/>
    <property type="match status" value="1"/>
</dbReference>
<dbReference type="AlphaFoldDB" id="A0A0P6ZI73"/>
<feature type="transmembrane region" description="Helical" evidence="1">
    <location>
        <begin position="29"/>
        <end position="46"/>
    </location>
</feature>
<keyword evidence="1" id="KW-0472">Membrane</keyword>
<feature type="transmembrane region" description="Helical" evidence="1">
    <location>
        <begin position="133"/>
        <end position="153"/>
    </location>
</feature>
<keyword evidence="1" id="KW-0812">Transmembrane</keyword>
<proteinExistence type="predicted"/>
<keyword evidence="1" id="KW-1133">Transmembrane helix</keyword>
<dbReference type="GO" id="GO:0016020">
    <property type="term" value="C:membrane"/>
    <property type="evidence" value="ECO:0007669"/>
    <property type="project" value="InterPro"/>
</dbReference>
<feature type="transmembrane region" description="Helical" evidence="1">
    <location>
        <begin position="159"/>
        <end position="178"/>
    </location>
</feature>